<dbReference type="EMBL" id="CAJZAF010000047">
    <property type="protein sequence ID" value="CAG9186074.1"/>
    <property type="molecule type" value="Genomic_DNA"/>
</dbReference>
<evidence type="ECO:0008006" key="4">
    <source>
        <dbReference type="Google" id="ProtNLM"/>
    </source>
</evidence>
<evidence type="ECO:0000313" key="3">
    <source>
        <dbReference type="Proteomes" id="UP000701702"/>
    </source>
</evidence>
<proteinExistence type="predicted"/>
<feature type="signal peptide" evidence="1">
    <location>
        <begin position="1"/>
        <end position="19"/>
    </location>
</feature>
<evidence type="ECO:0000313" key="2">
    <source>
        <dbReference type="EMBL" id="CAG9186074.1"/>
    </source>
</evidence>
<protein>
    <recommendedName>
        <fullName evidence="4">Lipoprotein</fullName>
    </recommendedName>
</protein>
<evidence type="ECO:0000256" key="1">
    <source>
        <dbReference type="SAM" id="SignalP"/>
    </source>
</evidence>
<organism evidence="2 3">
    <name type="scientific">Cupriavidus pinatubonensis</name>
    <dbReference type="NCBI Taxonomy" id="248026"/>
    <lineage>
        <taxon>Bacteria</taxon>
        <taxon>Pseudomonadati</taxon>
        <taxon>Pseudomonadota</taxon>
        <taxon>Betaproteobacteria</taxon>
        <taxon>Burkholderiales</taxon>
        <taxon>Burkholderiaceae</taxon>
        <taxon>Cupriavidus</taxon>
    </lineage>
</organism>
<dbReference type="RefSeq" id="WP_224009330.1">
    <property type="nucleotide sequence ID" value="NZ_CAJZAF010000047.1"/>
</dbReference>
<name>A0ABM8Y049_9BURK</name>
<sequence length="213" mass="24064">MIIFLYIIALLSFSDTANAQTSEGVETALALLREGCKYELGEELLSKISSADTSHPPEAVIIKFNLDILLSRRKKSGAAELMFGCNAKQSKFRDEEIDRSTKKIRSTTTAKEEIINQDSGGRYGRIIDWQRKYQGENFRGTVAHVDSIFGDGIKMPTAEQFYVCPAVAGFVCFSLIIDESLRLTEYERSNTVKMLQHIKIIPIRLEQKNRSEE</sequence>
<feature type="chain" id="PRO_5045116109" description="Lipoprotein" evidence="1">
    <location>
        <begin position="20"/>
        <end position="213"/>
    </location>
</feature>
<gene>
    <name evidence="2" type="ORF">LMG23994_06039</name>
</gene>
<comment type="caution">
    <text evidence="2">The sequence shown here is derived from an EMBL/GenBank/DDBJ whole genome shotgun (WGS) entry which is preliminary data.</text>
</comment>
<reference evidence="2 3" key="1">
    <citation type="submission" date="2021-08" db="EMBL/GenBank/DDBJ databases">
        <authorList>
            <person name="Peeters C."/>
        </authorList>
    </citation>
    <scope>NUCLEOTIDE SEQUENCE [LARGE SCALE GENOMIC DNA]</scope>
    <source>
        <strain evidence="2 3">LMG 23994</strain>
    </source>
</reference>
<dbReference type="Proteomes" id="UP000701702">
    <property type="component" value="Unassembled WGS sequence"/>
</dbReference>
<accession>A0ABM8Y049</accession>
<keyword evidence="3" id="KW-1185">Reference proteome</keyword>
<keyword evidence="1" id="KW-0732">Signal</keyword>